<dbReference type="PANTHER" id="PTHR21621:SF0">
    <property type="entry name" value="BETA-CITRYLGLUTAMATE SYNTHASE B-RELATED"/>
    <property type="match status" value="1"/>
</dbReference>
<reference evidence="2" key="1">
    <citation type="submission" date="2022-11" db="EMBL/GenBank/DDBJ databases">
        <title>Minimal conservation of predation-associated metabolite biosynthetic gene clusters underscores biosynthetic potential of Myxococcota including descriptions for ten novel species: Archangium lansinium sp. nov., Myxococcus landrumus sp. nov., Nannocystis bai.</title>
        <authorList>
            <person name="Ahearne A."/>
            <person name="Stevens C."/>
            <person name="Dowd S."/>
        </authorList>
    </citation>
    <scope>NUCLEOTIDE SEQUENCE</scope>
    <source>
        <strain evidence="2">Fl3</strain>
    </source>
</reference>
<evidence type="ECO:0000259" key="1">
    <source>
        <dbReference type="Pfam" id="PF21068"/>
    </source>
</evidence>
<name>A0ABY7HJW1_9BACT</name>
<keyword evidence="3" id="KW-1185">Reference proteome</keyword>
<dbReference type="Gene3D" id="3.30.470.20">
    <property type="entry name" value="ATP-grasp fold, B domain"/>
    <property type="match status" value="1"/>
</dbReference>
<dbReference type="EMBL" id="CP114040">
    <property type="protein sequence ID" value="WAS99563.1"/>
    <property type="molecule type" value="Genomic_DNA"/>
</dbReference>
<dbReference type="Pfam" id="PF21068">
    <property type="entry name" value="ATPgraspMvdD"/>
    <property type="match status" value="1"/>
</dbReference>
<dbReference type="InterPro" id="IPR048936">
    <property type="entry name" value="MvdD-like_ATPgrasp"/>
</dbReference>
<proteinExistence type="predicted"/>
<evidence type="ECO:0000313" key="3">
    <source>
        <dbReference type="Proteomes" id="UP001164459"/>
    </source>
</evidence>
<evidence type="ECO:0000313" key="2">
    <source>
        <dbReference type="EMBL" id="WAS99563.1"/>
    </source>
</evidence>
<gene>
    <name evidence="2" type="ORF">O0S08_49330</name>
</gene>
<accession>A0ABY7HJW1</accession>
<organism evidence="2 3">
    <name type="scientific">Nannocystis punicea</name>
    <dbReference type="NCBI Taxonomy" id="2995304"/>
    <lineage>
        <taxon>Bacteria</taxon>
        <taxon>Pseudomonadati</taxon>
        <taxon>Myxococcota</taxon>
        <taxon>Polyangia</taxon>
        <taxon>Nannocystales</taxon>
        <taxon>Nannocystaceae</taxon>
        <taxon>Nannocystis</taxon>
    </lineage>
</organism>
<dbReference type="SUPFAM" id="SSF56059">
    <property type="entry name" value="Glutathione synthetase ATP-binding domain-like"/>
    <property type="match status" value="1"/>
</dbReference>
<sequence>MLLLSHRQEPFCTARVAGALESRGARALRLDTDDFPEVLQLSAALDERGARLLLDGEALQVDAVWLWRLWPPRIDARVESGRRQAAQREAATCLRGLLDLLPAARWIDPIEVVRAAENKPRQLRLARALELAIPPTLITADPAAAAAFFAAHDGQVIAKLQTALDLSMRGGGGLPTRRLRPEDLPALAGLRHCPMVFQRWVPKALELRIAWVDKRAFVGALDGAQCGVDWRHESTAGWQSYELPAEVHAKLARLMAALGLRQGAIDMIVTPDGAHVFLEVNPHGEWGMLERDLGLPIAAALADALLASE</sequence>
<dbReference type="PANTHER" id="PTHR21621">
    <property type="entry name" value="RIBOSOMAL PROTEIN S6 MODIFICATION PROTEIN"/>
    <property type="match status" value="1"/>
</dbReference>
<feature type="domain" description="MvdD-like pre-ATP grasp" evidence="1">
    <location>
        <begin position="2"/>
        <end position="113"/>
    </location>
</feature>
<dbReference type="RefSeq" id="WP_269041923.1">
    <property type="nucleotide sequence ID" value="NZ_CP114040.1"/>
</dbReference>
<protein>
    <submittedName>
        <fullName evidence="2">MvdC family ATP-grasp ribosomal peptide maturase</fullName>
    </submittedName>
</protein>
<dbReference type="Proteomes" id="UP001164459">
    <property type="component" value="Chromosome"/>
</dbReference>